<dbReference type="InterPro" id="IPR036163">
    <property type="entry name" value="HMA_dom_sf"/>
</dbReference>
<evidence type="ECO:0000313" key="10">
    <source>
        <dbReference type="EMBL" id="OTG34761.1"/>
    </source>
</evidence>
<evidence type="ECO:0000259" key="8">
    <source>
        <dbReference type="PROSITE" id="PS50846"/>
    </source>
</evidence>
<dbReference type="EMBL" id="CM007891">
    <property type="protein sequence ID" value="OTG34761.1"/>
    <property type="molecule type" value="Genomic_DNA"/>
</dbReference>
<dbReference type="GO" id="GO:0009626">
    <property type="term" value="P:plant-type hypersensitive response"/>
    <property type="evidence" value="ECO:0007669"/>
    <property type="project" value="UniProtKB-KW"/>
</dbReference>
<protein>
    <submittedName>
        <fullName evidence="9">Heavy metal-associated domain, HMA, heavy metal-associated domain superfamily</fullName>
    </submittedName>
    <submittedName>
        <fullName evidence="10">Putative heavy metal-associated domain, HMA</fullName>
    </submittedName>
</protein>
<dbReference type="Pfam" id="PF00403">
    <property type="entry name" value="HMA"/>
    <property type="match status" value="1"/>
</dbReference>
<evidence type="ECO:0000313" key="11">
    <source>
        <dbReference type="Proteomes" id="UP000215914"/>
    </source>
</evidence>
<comment type="similarity">
    <text evidence="6">Belongs to the HIPP family.</text>
</comment>
<keyword evidence="4" id="KW-0449">Lipoprotein</keyword>
<evidence type="ECO:0000256" key="7">
    <source>
        <dbReference type="SAM" id="MobiDB-lite"/>
    </source>
</evidence>
<feature type="compositionally biased region" description="Basic and acidic residues" evidence="7">
    <location>
        <begin position="72"/>
        <end position="91"/>
    </location>
</feature>
<keyword evidence="2" id="KW-0488">Methylation</keyword>
<dbReference type="OrthoDB" id="1923658at2759"/>
<evidence type="ECO:0000256" key="4">
    <source>
        <dbReference type="ARBA" id="ARBA00023288"/>
    </source>
</evidence>
<comment type="subcellular location">
    <subcellularLocation>
        <location evidence="1">Membrane</location>
        <topology evidence="1">Peripheral membrane protein</topology>
    </subcellularLocation>
</comment>
<evidence type="ECO:0000256" key="3">
    <source>
        <dbReference type="ARBA" id="ARBA00022723"/>
    </source>
</evidence>
<dbReference type="Gene3D" id="3.30.70.100">
    <property type="match status" value="1"/>
</dbReference>
<gene>
    <name evidence="10" type="ORF">HannXRQ_Chr02g0049341</name>
    <name evidence="9" type="ORF">HanXRQr2_Chr02g0072891</name>
</gene>
<dbReference type="AlphaFoldDB" id="A0A251VJ88"/>
<keyword evidence="3" id="KW-0479">Metal-binding</keyword>
<dbReference type="GO" id="GO:0016020">
    <property type="term" value="C:membrane"/>
    <property type="evidence" value="ECO:0007669"/>
    <property type="project" value="UniProtKB-SubCell"/>
</dbReference>
<evidence type="ECO:0000256" key="6">
    <source>
        <dbReference type="ARBA" id="ARBA00024045"/>
    </source>
</evidence>
<dbReference type="PANTHER" id="PTHR45811:SF66">
    <property type="entry name" value="HEAVY METAL-ASSOCIATED DOMAIN, HMA, HEAVY METAL-ASSOCIATED DOMAIN SUPERFAMILY"/>
    <property type="match status" value="1"/>
</dbReference>
<name>A0A251VJ88_HELAN</name>
<keyword evidence="5" id="KW-0636">Prenylation</keyword>
<evidence type="ECO:0000256" key="1">
    <source>
        <dbReference type="ARBA" id="ARBA00004170"/>
    </source>
</evidence>
<keyword evidence="11" id="KW-1185">Reference proteome</keyword>
<reference evidence="9 11" key="1">
    <citation type="journal article" date="2017" name="Nature">
        <title>The sunflower genome provides insights into oil metabolism, flowering and Asterid evolution.</title>
        <authorList>
            <person name="Badouin H."/>
            <person name="Gouzy J."/>
            <person name="Grassa C.J."/>
            <person name="Murat F."/>
            <person name="Staton S.E."/>
            <person name="Cottret L."/>
            <person name="Lelandais-Briere C."/>
            <person name="Owens G.L."/>
            <person name="Carrere S."/>
            <person name="Mayjonade B."/>
            <person name="Legrand L."/>
            <person name="Gill N."/>
            <person name="Kane N.C."/>
            <person name="Bowers J.E."/>
            <person name="Hubner S."/>
            <person name="Bellec A."/>
            <person name="Berard A."/>
            <person name="Berges H."/>
            <person name="Blanchet N."/>
            <person name="Boniface M.C."/>
            <person name="Brunel D."/>
            <person name="Catrice O."/>
            <person name="Chaidir N."/>
            <person name="Claudel C."/>
            <person name="Donnadieu C."/>
            <person name="Faraut T."/>
            <person name="Fievet G."/>
            <person name="Helmstetter N."/>
            <person name="King M."/>
            <person name="Knapp S.J."/>
            <person name="Lai Z."/>
            <person name="Le Paslier M.C."/>
            <person name="Lippi Y."/>
            <person name="Lorenzon L."/>
            <person name="Mandel J.R."/>
            <person name="Marage G."/>
            <person name="Marchand G."/>
            <person name="Marquand E."/>
            <person name="Bret-Mestries E."/>
            <person name="Morien E."/>
            <person name="Nambeesan S."/>
            <person name="Nguyen T."/>
            <person name="Pegot-Espagnet P."/>
            <person name="Pouilly N."/>
            <person name="Raftis F."/>
            <person name="Sallet E."/>
            <person name="Schiex T."/>
            <person name="Thomas J."/>
            <person name="Vandecasteele C."/>
            <person name="Vares D."/>
            <person name="Vear F."/>
            <person name="Vautrin S."/>
            <person name="Crespi M."/>
            <person name="Mangin B."/>
            <person name="Burke J.M."/>
            <person name="Salse J."/>
            <person name="Munos S."/>
            <person name="Vincourt P."/>
            <person name="Rieseberg L.H."/>
            <person name="Langlade N.B."/>
        </authorList>
    </citation>
    <scope>NUCLEOTIDE SEQUENCE [LARGE SCALE GENOMIC DNA]</scope>
    <source>
        <strain evidence="11">cv. SF193</strain>
        <tissue evidence="9">Leaves</tissue>
    </source>
</reference>
<dbReference type="PANTHER" id="PTHR45811">
    <property type="entry name" value="COPPER TRANSPORT PROTEIN FAMILY-RELATED"/>
    <property type="match status" value="1"/>
</dbReference>
<dbReference type="InterPro" id="IPR006121">
    <property type="entry name" value="HMA_dom"/>
</dbReference>
<dbReference type="Gramene" id="mRNA:HanXRQr2_Chr02g0072891">
    <property type="protein sequence ID" value="mRNA:HanXRQr2_Chr02g0072891"/>
    <property type="gene ID" value="HanXRQr2_Chr02g0072891"/>
</dbReference>
<evidence type="ECO:0000313" key="9">
    <source>
        <dbReference type="EMBL" id="KAF5819021.1"/>
    </source>
</evidence>
<dbReference type="InterPro" id="IPR051863">
    <property type="entry name" value="HIPP"/>
</dbReference>
<sequence>MPENKKVIIKVDIHDDKGKRKALKAVSGLSGIESVAMDMKDQKMTIIGDIDPVCVVKKLKKWHTAILTVGPAKEDKKKEPEKKKENEDDAAKKKKKEEEEEAIKRWIEFHSYRGFNPFPPQQICLHPVEENPNSCVIC</sequence>
<dbReference type="EMBL" id="MNCJ02000317">
    <property type="protein sequence ID" value="KAF5819021.1"/>
    <property type="molecule type" value="Genomic_DNA"/>
</dbReference>
<organism evidence="10 11">
    <name type="scientific">Helianthus annuus</name>
    <name type="common">Common sunflower</name>
    <dbReference type="NCBI Taxonomy" id="4232"/>
    <lineage>
        <taxon>Eukaryota</taxon>
        <taxon>Viridiplantae</taxon>
        <taxon>Streptophyta</taxon>
        <taxon>Embryophyta</taxon>
        <taxon>Tracheophyta</taxon>
        <taxon>Spermatophyta</taxon>
        <taxon>Magnoliopsida</taxon>
        <taxon>eudicotyledons</taxon>
        <taxon>Gunneridae</taxon>
        <taxon>Pentapetalae</taxon>
        <taxon>asterids</taxon>
        <taxon>campanulids</taxon>
        <taxon>Asterales</taxon>
        <taxon>Asteraceae</taxon>
        <taxon>Asteroideae</taxon>
        <taxon>Heliantheae alliance</taxon>
        <taxon>Heliantheae</taxon>
        <taxon>Helianthus</taxon>
    </lineage>
</organism>
<evidence type="ECO:0000256" key="2">
    <source>
        <dbReference type="ARBA" id="ARBA00022481"/>
    </source>
</evidence>
<proteinExistence type="inferred from homology"/>
<dbReference type="GO" id="GO:0046872">
    <property type="term" value="F:metal ion binding"/>
    <property type="evidence" value="ECO:0007669"/>
    <property type="project" value="UniProtKB-KW"/>
</dbReference>
<dbReference type="Proteomes" id="UP000215914">
    <property type="component" value="Chromosome 2"/>
</dbReference>
<dbReference type="PROSITE" id="PS50846">
    <property type="entry name" value="HMA_2"/>
    <property type="match status" value="1"/>
</dbReference>
<accession>A0A251VJ88</accession>
<dbReference type="OMA" id="AYISAYK"/>
<reference evidence="9" key="3">
    <citation type="submission" date="2020-06" db="EMBL/GenBank/DDBJ databases">
        <title>Helianthus annuus Genome sequencing and assembly Release 2.</title>
        <authorList>
            <person name="Gouzy J."/>
            <person name="Langlade N."/>
            <person name="Munos S."/>
        </authorList>
    </citation>
    <scope>NUCLEOTIDE SEQUENCE</scope>
    <source>
        <tissue evidence="9">Leaves</tissue>
    </source>
</reference>
<feature type="domain" description="HMA" evidence="8">
    <location>
        <begin position="4"/>
        <end position="70"/>
    </location>
</feature>
<evidence type="ECO:0000256" key="5">
    <source>
        <dbReference type="ARBA" id="ARBA00023289"/>
    </source>
</evidence>
<reference evidence="10" key="2">
    <citation type="submission" date="2017-02" db="EMBL/GenBank/DDBJ databases">
        <title>Sunflower complete genome.</title>
        <authorList>
            <person name="Langlade N."/>
            <person name="Munos S."/>
        </authorList>
    </citation>
    <scope>NUCLEOTIDE SEQUENCE [LARGE SCALE GENOMIC DNA]</scope>
    <source>
        <tissue evidence="10">Leaves</tissue>
    </source>
</reference>
<dbReference type="InParanoid" id="A0A251VJ88"/>
<feature type="region of interest" description="Disordered" evidence="7">
    <location>
        <begin position="70"/>
        <end position="98"/>
    </location>
</feature>
<dbReference type="SUPFAM" id="SSF55008">
    <property type="entry name" value="HMA, heavy metal-associated domain"/>
    <property type="match status" value="1"/>
</dbReference>